<dbReference type="RefSeq" id="WP_230505507.1">
    <property type="nucleotide sequence ID" value="NZ_CAKJTJ010000076.1"/>
</dbReference>
<evidence type="ECO:0008006" key="3">
    <source>
        <dbReference type="Google" id="ProtNLM"/>
    </source>
</evidence>
<proteinExistence type="predicted"/>
<evidence type="ECO:0000313" key="1">
    <source>
        <dbReference type="EMBL" id="CAG9623759.1"/>
    </source>
</evidence>
<reference evidence="1 2" key="1">
    <citation type="submission" date="2021-10" db="EMBL/GenBank/DDBJ databases">
        <authorList>
            <person name="Criscuolo A."/>
        </authorList>
    </citation>
    <scope>NUCLEOTIDE SEQUENCE [LARGE SCALE GENOMIC DNA]</scope>
    <source>
        <strain evidence="2">CIP 111883</strain>
    </source>
</reference>
<gene>
    <name evidence="1" type="ORF">BACCIP111883_04593</name>
</gene>
<evidence type="ECO:0000313" key="2">
    <source>
        <dbReference type="Proteomes" id="UP000789833"/>
    </source>
</evidence>
<dbReference type="PROSITE" id="PS51257">
    <property type="entry name" value="PROKAR_LIPOPROTEIN"/>
    <property type="match status" value="1"/>
</dbReference>
<dbReference type="EMBL" id="CAKJTJ010000076">
    <property type="protein sequence ID" value="CAG9623759.1"/>
    <property type="molecule type" value="Genomic_DNA"/>
</dbReference>
<organism evidence="1 2">
    <name type="scientific">Sutcliffiella rhizosphaerae</name>
    <dbReference type="NCBI Taxonomy" id="2880967"/>
    <lineage>
        <taxon>Bacteria</taxon>
        <taxon>Bacillati</taxon>
        <taxon>Bacillota</taxon>
        <taxon>Bacilli</taxon>
        <taxon>Bacillales</taxon>
        <taxon>Bacillaceae</taxon>
        <taxon>Sutcliffiella</taxon>
    </lineage>
</organism>
<dbReference type="Proteomes" id="UP000789833">
    <property type="component" value="Unassembled WGS sequence"/>
</dbReference>
<sequence length="121" mass="14279">MRKNIIISFLFVLLLTGCSNLLSSANNKAKFERLLSDDEYTYSLFIASPRELITLNILEENNITNVSRIQHEELQYIDKEYKFLKINRSPSFLVFDNKEMIYMTENQSDLVNFLQNTKNKE</sequence>
<name>A0ABM8YUY1_9BACI</name>
<accession>A0ABM8YUY1</accession>
<keyword evidence="2" id="KW-1185">Reference proteome</keyword>
<protein>
    <recommendedName>
        <fullName evidence="3">Lipoprotein</fullName>
    </recommendedName>
</protein>
<comment type="caution">
    <text evidence="1">The sequence shown here is derived from an EMBL/GenBank/DDBJ whole genome shotgun (WGS) entry which is preliminary data.</text>
</comment>